<evidence type="ECO:0000256" key="1">
    <source>
        <dbReference type="SAM" id="MobiDB-lite"/>
    </source>
</evidence>
<dbReference type="EMBL" id="VSRR010014358">
    <property type="protein sequence ID" value="MPC56924.1"/>
    <property type="molecule type" value="Genomic_DNA"/>
</dbReference>
<evidence type="ECO:0000313" key="3">
    <source>
        <dbReference type="Proteomes" id="UP000324222"/>
    </source>
</evidence>
<keyword evidence="3" id="KW-1185">Reference proteome</keyword>
<protein>
    <submittedName>
        <fullName evidence="2">Uncharacterized protein</fullName>
    </submittedName>
</protein>
<reference evidence="2 3" key="1">
    <citation type="submission" date="2019-05" db="EMBL/GenBank/DDBJ databases">
        <title>Another draft genome of Portunus trituberculatus and its Hox gene families provides insights of decapod evolution.</title>
        <authorList>
            <person name="Jeong J.-H."/>
            <person name="Song I."/>
            <person name="Kim S."/>
            <person name="Choi T."/>
            <person name="Kim D."/>
            <person name="Ryu S."/>
            <person name="Kim W."/>
        </authorList>
    </citation>
    <scope>NUCLEOTIDE SEQUENCE [LARGE SCALE GENOMIC DNA]</scope>
    <source>
        <tissue evidence="2">Muscle</tissue>
    </source>
</reference>
<organism evidence="2 3">
    <name type="scientific">Portunus trituberculatus</name>
    <name type="common">Swimming crab</name>
    <name type="synonym">Neptunus trituberculatus</name>
    <dbReference type="NCBI Taxonomy" id="210409"/>
    <lineage>
        <taxon>Eukaryota</taxon>
        <taxon>Metazoa</taxon>
        <taxon>Ecdysozoa</taxon>
        <taxon>Arthropoda</taxon>
        <taxon>Crustacea</taxon>
        <taxon>Multicrustacea</taxon>
        <taxon>Malacostraca</taxon>
        <taxon>Eumalacostraca</taxon>
        <taxon>Eucarida</taxon>
        <taxon>Decapoda</taxon>
        <taxon>Pleocyemata</taxon>
        <taxon>Brachyura</taxon>
        <taxon>Eubrachyura</taxon>
        <taxon>Portunoidea</taxon>
        <taxon>Portunidae</taxon>
        <taxon>Portuninae</taxon>
        <taxon>Portunus</taxon>
    </lineage>
</organism>
<accession>A0A5B7GK66</accession>
<name>A0A5B7GK66_PORTR</name>
<gene>
    <name evidence="2" type="ORF">E2C01_050891</name>
</gene>
<comment type="caution">
    <text evidence="2">The sequence shown here is derived from an EMBL/GenBank/DDBJ whole genome shotgun (WGS) entry which is preliminary data.</text>
</comment>
<dbReference type="AlphaFoldDB" id="A0A5B7GK66"/>
<sequence length="257" mass="28414">MPRVGLMVSYSFLVYVPPRKVPRDGYTREVARRSLQFSVKHKRTEGTTNGKGVQSTSSEVQLLMKDASRKAAGAGCVRCHMRGTGEENAISRHHRKPDLAARRRTLTARQSVLHLSHTAPATGRLESTPLHGSSAQRTEAKGRRRKAAAPQPTPPHDAPKSMYSVLHLDVHTIYSIYLSETVKGASRCVPPRLRPRLGNTVCGVKVRSPAPPAHRLHAFTSQIHVIRKYPAPVLGWDEAAVRRGTRHSAVWHFSSLA</sequence>
<proteinExistence type="predicted"/>
<evidence type="ECO:0000313" key="2">
    <source>
        <dbReference type="EMBL" id="MPC56924.1"/>
    </source>
</evidence>
<dbReference type="Proteomes" id="UP000324222">
    <property type="component" value="Unassembled WGS sequence"/>
</dbReference>
<feature type="region of interest" description="Disordered" evidence="1">
    <location>
        <begin position="116"/>
        <end position="161"/>
    </location>
</feature>